<reference evidence="4 5" key="1">
    <citation type="journal article" date="2020" name="Microorganisms">
        <title>Osmotic Adaptation and Compatible Solute Biosynthesis of Phototrophic Bacteria as Revealed from Genome Analyses.</title>
        <authorList>
            <person name="Imhoff J.F."/>
            <person name="Rahn T."/>
            <person name="Kunzel S."/>
            <person name="Keller A."/>
            <person name="Neulinger S.C."/>
        </authorList>
    </citation>
    <scope>NUCLEOTIDE SEQUENCE [LARGE SCALE GENOMIC DNA]</scope>
    <source>
        <strain evidence="4 5">DSM 15382</strain>
    </source>
</reference>
<dbReference type="Gene3D" id="3.30.420.40">
    <property type="match status" value="2"/>
</dbReference>
<evidence type="ECO:0000313" key="4">
    <source>
        <dbReference type="EMBL" id="MBK1662535.1"/>
    </source>
</evidence>
<comment type="caution">
    <text evidence="4">The sequence shown here is derived from an EMBL/GenBank/DDBJ whole genome shotgun (WGS) entry which is preliminary data.</text>
</comment>
<accession>A0ABS1D6L3</accession>
<keyword evidence="2" id="KW-0732">Signal</keyword>
<gene>
    <name evidence="4" type="primary">tsaB</name>
    <name evidence="4" type="ORF">CKO45_30620</name>
</gene>
<sequence length="249" mass="25238">MWILALDASLACCSAALLADGVLRGQRSQAGDRGHAAALPPMVQAVLRDAGARPADLDAVAAVVGPGGFTGIRAALALAQGIALAAGVPLLGVTTGEALAEALPADQRRGRAVWSVVDNRRGRVVLERFAAGGLMPEAGSGPEVQDIAGLPLPAGPVALVGDAAEAVAAALLARGRGFRAVTRCRHAVLAADGHRCRVAHASIRRPRRYGRCGSRPVAPPAPQTRPAASPSTVFATMSRRRTSASAPSA</sequence>
<dbReference type="InterPro" id="IPR043129">
    <property type="entry name" value="ATPase_NBD"/>
</dbReference>
<dbReference type="InterPro" id="IPR022496">
    <property type="entry name" value="T6A_TsaB"/>
</dbReference>
<evidence type="ECO:0000313" key="5">
    <source>
        <dbReference type="Proteomes" id="UP000697995"/>
    </source>
</evidence>
<protein>
    <submittedName>
        <fullName evidence="4">tRNA (Adenosine(37)-N6)-threonylcarbamoyltransferase complex dimerization subunit type 1 TsaB</fullName>
    </submittedName>
</protein>
<feature type="chain" id="PRO_5045322621" evidence="2">
    <location>
        <begin position="20"/>
        <end position="249"/>
    </location>
</feature>
<organism evidence="4 5">
    <name type="scientific">Paracraurococcus ruber</name>
    <dbReference type="NCBI Taxonomy" id="77675"/>
    <lineage>
        <taxon>Bacteria</taxon>
        <taxon>Pseudomonadati</taxon>
        <taxon>Pseudomonadota</taxon>
        <taxon>Alphaproteobacteria</taxon>
        <taxon>Acetobacterales</taxon>
        <taxon>Roseomonadaceae</taxon>
        <taxon>Paracraurococcus</taxon>
    </lineage>
</organism>
<dbReference type="Pfam" id="PF00814">
    <property type="entry name" value="TsaD"/>
    <property type="match status" value="1"/>
</dbReference>
<dbReference type="PANTHER" id="PTHR11735">
    <property type="entry name" value="TRNA N6-ADENOSINE THREONYLCARBAMOYLTRANSFERASE"/>
    <property type="match status" value="1"/>
</dbReference>
<dbReference type="EMBL" id="NRSG01000602">
    <property type="protein sequence ID" value="MBK1662535.1"/>
    <property type="molecule type" value="Genomic_DNA"/>
</dbReference>
<dbReference type="NCBIfam" id="TIGR03725">
    <property type="entry name" value="T6A_YeaZ"/>
    <property type="match status" value="1"/>
</dbReference>
<dbReference type="RefSeq" id="WP_200306806.1">
    <property type="nucleotide sequence ID" value="NZ_NRSG01000602.1"/>
</dbReference>
<evidence type="ECO:0000256" key="1">
    <source>
        <dbReference type="SAM" id="MobiDB-lite"/>
    </source>
</evidence>
<feature type="region of interest" description="Disordered" evidence="1">
    <location>
        <begin position="209"/>
        <end position="249"/>
    </location>
</feature>
<feature type="signal peptide" evidence="2">
    <location>
        <begin position="1"/>
        <end position="19"/>
    </location>
</feature>
<name>A0ABS1D6L3_9PROT</name>
<evidence type="ECO:0000259" key="3">
    <source>
        <dbReference type="Pfam" id="PF00814"/>
    </source>
</evidence>
<dbReference type="Proteomes" id="UP000697995">
    <property type="component" value="Unassembled WGS sequence"/>
</dbReference>
<proteinExistence type="predicted"/>
<dbReference type="InterPro" id="IPR000905">
    <property type="entry name" value="Gcp-like_dom"/>
</dbReference>
<keyword evidence="5" id="KW-1185">Reference proteome</keyword>
<evidence type="ECO:0000256" key="2">
    <source>
        <dbReference type="SAM" id="SignalP"/>
    </source>
</evidence>
<dbReference type="PANTHER" id="PTHR11735:SF11">
    <property type="entry name" value="TRNA THREONYLCARBAMOYLADENOSINE BIOSYNTHESIS PROTEIN TSAB"/>
    <property type="match status" value="1"/>
</dbReference>
<feature type="domain" description="Gcp-like" evidence="3">
    <location>
        <begin position="33"/>
        <end position="133"/>
    </location>
</feature>
<dbReference type="SUPFAM" id="SSF53067">
    <property type="entry name" value="Actin-like ATPase domain"/>
    <property type="match status" value="1"/>
</dbReference>